<dbReference type="NCBIfam" id="NF000539">
    <property type="entry name" value="plantaricin"/>
    <property type="match status" value="1"/>
</dbReference>
<gene>
    <name evidence="1" type="primary">ltnA1</name>
    <name evidence="1" type="ORF">ERS132414_00959</name>
    <name evidence="2" type="ORF">ERS132416_01208</name>
    <name evidence="3" type="ORF">HU146_06510</name>
</gene>
<dbReference type="Proteomes" id="UP000073494">
    <property type="component" value="Unassembled WGS sequence"/>
</dbReference>
<sequence length="59" mass="6692">MVRQANSYNNVSWIEEIQDQNFNDDVFGACSTNTFTLSDYLGNKGGWCTISVECMAWCN</sequence>
<dbReference type="EMBL" id="JABXEU010000016">
    <property type="protein sequence ID" value="NVH36907.1"/>
    <property type="molecule type" value="Genomic_DNA"/>
</dbReference>
<protein>
    <submittedName>
        <fullName evidence="1">Lantibiotic lacticin 3147 A1</fullName>
    </submittedName>
    <submittedName>
        <fullName evidence="3">Plantaricin C family lantibiotic</fullName>
    </submittedName>
</protein>
<reference evidence="3 5" key="2">
    <citation type="submission" date="2020-06" db="EMBL/GenBank/DDBJ databases">
        <title>Pan-genome analysis of Streptococcus suis serotype 2 revealed genomic diversity among strains of different virulence.</title>
        <authorList>
            <person name="Guo G."/>
            <person name="Zhang W."/>
        </authorList>
    </citation>
    <scope>NUCLEOTIDE SEQUENCE [LARGE SCALE GENOMIC DNA]</scope>
    <source>
        <strain evidence="3 5">ZJ92091101</strain>
    </source>
</reference>
<dbReference type="AlphaFoldDB" id="A0A0Z8FKT4"/>
<evidence type="ECO:0000313" key="5">
    <source>
        <dbReference type="Proteomes" id="UP000548355"/>
    </source>
</evidence>
<dbReference type="Proteomes" id="UP000548355">
    <property type="component" value="Unassembled WGS sequence"/>
</dbReference>
<name>A0A0Z8FKT4_STRSU</name>
<evidence type="ECO:0000313" key="2">
    <source>
        <dbReference type="EMBL" id="CYU95278.1"/>
    </source>
</evidence>
<dbReference type="InterPro" id="IPR029243">
    <property type="entry name" value="Lantibiotic_alpha"/>
</dbReference>
<evidence type="ECO:0000313" key="3">
    <source>
        <dbReference type="EMBL" id="NVH36907.1"/>
    </source>
</evidence>
<dbReference type="Pfam" id="PF14867">
    <property type="entry name" value="Lantibiotic_a"/>
    <property type="match status" value="1"/>
</dbReference>
<proteinExistence type="predicted"/>
<dbReference type="EMBL" id="FIHD01000019">
    <property type="protein sequence ID" value="CYU95278.1"/>
    <property type="molecule type" value="Genomic_DNA"/>
</dbReference>
<dbReference type="GO" id="GO:0050830">
    <property type="term" value="P:defense response to Gram-positive bacterium"/>
    <property type="evidence" value="ECO:0007669"/>
    <property type="project" value="InterPro"/>
</dbReference>
<reference evidence="1 4" key="1">
    <citation type="submission" date="2016-02" db="EMBL/GenBank/DDBJ databases">
        <authorList>
            <consortium name="Pathogen Informatics"/>
        </authorList>
    </citation>
    <scope>NUCLEOTIDE SEQUENCE [LARGE SCALE GENOMIC DNA]</scope>
    <source>
        <strain evidence="1 4">LSS52</strain>
        <strain evidence="2">LSS54</strain>
    </source>
</reference>
<evidence type="ECO:0000313" key="1">
    <source>
        <dbReference type="EMBL" id="CYU82015.1"/>
    </source>
</evidence>
<dbReference type="RefSeq" id="WP_044774497.1">
    <property type="nucleotide sequence ID" value="NZ_CEDY01000007.1"/>
</dbReference>
<dbReference type="EMBL" id="FIHA01000015">
    <property type="protein sequence ID" value="CYU82015.1"/>
    <property type="molecule type" value="Genomic_DNA"/>
</dbReference>
<accession>A0A0Z8FKT4</accession>
<evidence type="ECO:0000313" key="4">
    <source>
        <dbReference type="Proteomes" id="UP000072794"/>
    </source>
</evidence>
<dbReference type="Proteomes" id="UP000072794">
    <property type="component" value="Unassembled WGS sequence"/>
</dbReference>
<organism evidence="1 4">
    <name type="scientific">Streptococcus suis</name>
    <dbReference type="NCBI Taxonomy" id="1307"/>
    <lineage>
        <taxon>Bacteria</taxon>
        <taxon>Bacillati</taxon>
        <taxon>Bacillota</taxon>
        <taxon>Bacilli</taxon>
        <taxon>Lactobacillales</taxon>
        <taxon>Streptococcaceae</taxon>
        <taxon>Streptococcus</taxon>
    </lineage>
</organism>